<feature type="compositionally biased region" description="Low complexity" evidence="1">
    <location>
        <begin position="61"/>
        <end position="79"/>
    </location>
</feature>
<evidence type="ECO:0000259" key="2">
    <source>
        <dbReference type="Pfam" id="PF09449"/>
    </source>
</evidence>
<keyword evidence="4" id="KW-1185">Reference proteome</keyword>
<feature type="domain" description="DUF2020" evidence="2">
    <location>
        <begin position="81"/>
        <end position="214"/>
    </location>
</feature>
<feature type="region of interest" description="Disordered" evidence="1">
    <location>
        <begin position="58"/>
        <end position="88"/>
    </location>
</feature>
<name>A0ABQ2ICQ9_9PSEU</name>
<dbReference type="Pfam" id="PF09449">
    <property type="entry name" value="DUF2020"/>
    <property type="match status" value="1"/>
</dbReference>
<organism evidence="3 4">
    <name type="scientific">Lentzea pudingi</name>
    <dbReference type="NCBI Taxonomy" id="1789439"/>
    <lineage>
        <taxon>Bacteria</taxon>
        <taxon>Bacillati</taxon>
        <taxon>Actinomycetota</taxon>
        <taxon>Actinomycetes</taxon>
        <taxon>Pseudonocardiales</taxon>
        <taxon>Pseudonocardiaceae</taxon>
        <taxon>Lentzea</taxon>
    </lineage>
</organism>
<dbReference type="SUPFAM" id="SSF55724">
    <property type="entry name" value="Mog1p/PsbP-like"/>
    <property type="match status" value="1"/>
</dbReference>
<proteinExistence type="predicted"/>
<dbReference type="Proteomes" id="UP000597656">
    <property type="component" value="Unassembled WGS sequence"/>
</dbReference>
<evidence type="ECO:0000313" key="3">
    <source>
        <dbReference type="EMBL" id="GGN07206.1"/>
    </source>
</evidence>
<dbReference type="InterPro" id="IPR016123">
    <property type="entry name" value="Mog1/PsbP_a/b/a-sand"/>
</dbReference>
<protein>
    <recommendedName>
        <fullName evidence="2">DUF2020 domain-containing protein</fullName>
    </recommendedName>
</protein>
<sequence length="214" mass="22219">MIGSFRGGGGRGQAQKVWTNLECAAQGAFGIWLTVAPMKRALLLPLLGVLAACGTPDAQNAPVPTTQTKQVTTTTSAAPTVPPAPQPANDGTCPYLATAFVAEANGQRVPKVKLSTDEPHPTCFFYANATEVQLTVRVYVGAESVAKLIVNEAAPDGSQPANSPTGWTGGYVNDNSGVVYAVAKNDAAVVVTSNQKQSIKARRIAEEAIKGLKL</sequence>
<gene>
    <name evidence="3" type="ORF">GCM10011609_53450</name>
</gene>
<evidence type="ECO:0000256" key="1">
    <source>
        <dbReference type="SAM" id="MobiDB-lite"/>
    </source>
</evidence>
<dbReference type="InterPro" id="IPR018567">
    <property type="entry name" value="DUF2020"/>
</dbReference>
<accession>A0ABQ2ICQ9</accession>
<evidence type="ECO:0000313" key="4">
    <source>
        <dbReference type="Proteomes" id="UP000597656"/>
    </source>
</evidence>
<reference evidence="4" key="1">
    <citation type="journal article" date="2019" name="Int. J. Syst. Evol. Microbiol.">
        <title>The Global Catalogue of Microorganisms (GCM) 10K type strain sequencing project: providing services to taxonomists for standard genome sequencing and annotation.</title>
        <authorList>
            <consortium name="The Broad Institute Genomics Platform"/>
            <consortium name="The Broad Institute Genome Sequencing Center for Infectious Disease"/>
            <person name="Wu L."/>
            <person name="Ma J."/>
        </authorList>
    </citation>
    <scope>NUCLEOTIDE SEQUENCE [LARGE SCALE GENOMIC DNA]</scope>
    <source>
        <strain evidence="4">CGMCC 4.7319</strain>
    </source>
</reference>
<comment type="caution">
    <text evidence="3">The sequence shown here is derived from an EMBL/GenBank/DDBJ whole genome shotgun (WGS) entry which is preliminary data.</text>
</comment>
<dbReference type="EMBL" id="BMNC01000007">
    <property type="protein sequence ID" value="GGN07206.1"/>
    <property type="molecule type" value="Genomic_DNA"/>
</dbReference>
<dbReference type="Gene3D" id="3.40.1000.10">
    <property type="entry name" value="Mog1/PsbP, alpha/beta/alpha sandwich"/>
    <property type="match status" value="1"/>
</dbReference>